<keyword evidence="6" id="KW-1185">Reference proteome</keyword>
<evidence type="ECO:0000256" key="3">
    <source>
        <dbReference type="ARBA" id="ARBA00023157"/>
    </source>
</evidence>
<dbReference type="InterPro" id="IPR001304">
    <property type="entry name" value="C-type_lectin-like"/>
</dbReference>
<dbReference type="PANTHER" id="PTHR22803">
    <property type="entry name" value="MANNOSE, PHOSPHOLIPASE, LECTIN RECEPTOR RELATED"/>
    <property type="match status" value="1"/>
</dbReference>
<protein>
    <submittedName>
        <fullName evidence="7">C-type lectin domain family 4 member K-like</fullName>
    </submittedName>
</protein>
<evidence type="ECO:0000313" key="7">
    <source>
        <dbReference type="RefSeq" id="XP_060548180.1"/>
    </source>
</evidence>
<reference evidence="7" key="1">
    <citation type="submission" date="2025-08" db="UniProtKB">
        <authorList>
            <consortium name="RefSeq"/>
        </authorList>
    </citation>
    <scope>IDENTIFICATION</scope>
    <source>
        <tissue evidence="7">Blood</tissue>
    </source>
</reference>
<keyword evidence="2" id="KW-0964">Secreted</keyword>
<sequence length="255" mass="29802">MAPKPPPKPPPPPPPKNVFERFGNFLDSDQGKKRTTMLVLLFFILAVVMTILYQIELKKNQQHLEAVASVRQFALTYDPSLHGKSDMEILAAVHLLTLHLLNWTLKNEELQNELKILTELLPGWQAFEKNLYYFSDVRKTWHAAREDCLARHTADLVIGKYGEEQGFINEMVTKNKHDYWLGLYKKDNITDDLIWINGDIPKENFWYPGQPDGHQRETCVVAIPPCTNKFCWHDAPCNEARYFCCKLEPKRRWMY</sequence>
<evidence type="ECO:0000256" key="2">
    <source>
        <dbReference type="ARBA" id="ARBA00022525"/>
    </source>
</evidence>
<evidence type="ECO:0000259" key="5">
    <source>
        <dbReference type="PROSITE" id="PS50041"/>
    </source>
</evidence>
<dbReference type="SMART" id="SM00034">
    <property type="entry name" value="CLECT"/>
    <property type="match status" value="1"/>
</dbReference>
<dbReference type="GeneID" id="117658510"/>
<feature type="transmembrane region" description="Helical" evidence="4">
    <location>
        <begin position="35"/>
        <end position="55"/>
    </location>
</feature>
<keyword evidence="4" id="KW-1133">Transmembrane helix</keyword>
<dbReference type="RefSeq" id="XP_060548180.1">
    <property type="nucleotide sequence ID" value="XM_060692197.1"/>
</dbReference>
<dbReference type="Pfam" id="PF00059">
    <property type="entry name" value="Lectin_C"/>
    <property type="match status" value="1"/>
</dbReference>
<organism evidence="6 7">
    <name type="scientific">Pantherophis guttatus</name>
    <name type="common">Corn snake</name>
    <name type="synonym">Elaphe guttata</name>
    <dbReference type="NCBI Taxonomy" id="94885"/>
    <lineage>
        <taxon>Eukaryota</taxon>
        <taxon>Metazoa</taxon>
        <taxon>Chordata</taxon>
        <taxon>Craniata</taxon>
        <taxon>Vertebrata</taxon>
        <taxon>Euteleostomi</taxon>
        <taxon>Lepidosauria</taxon>
        <taxon>Squamata</taxon>
        <taxon>Bifurcata</taxon>
        <taxon>Unidentata</taxon>
        <taxon>Episquamata</taxon>
        <taxon>Toxicofera</taxon>
        <taxon>Serpentes</taxon>
        <taxon>Colubroidea</taxon>
        <taxon>Colubridae</taxon>
        <taxon>Colubrinae</taxon>
        <taxon>Pantherophis</taxon>
    </lineage>
</organism>
<gene>
    <name evidence="7" type="primary">LOC117658510</name>
</gene>
<comment type="subcellular location">
    <subcellularLocation>
        <location evidence="1">Secreted</location>
    </subcellularLocation>
</comment>
<evidence type="ECO:0000256" key="1">
    <source>
        <dbReference type="ARBA" id="ARBA00004613"/>
    </source>
</evidence>
<proteinExistence type="predicted"/>
<dbReference type="Proteomes" id="UP001652622">
    <property type="component" value="Unplaced"/>
</dbReference>
<dbReference type="SUPFAM" id="SSF56436">
    <property type="entry name" value="C-type lectin-like"/>
    <property type="match status" value="1"/>
</dbReference>
<evidence type="ECO:0000256" key="4">
    <source>
        <dbReference type="SAM" id="Phobius"/>
    </source>
</evidence>
<keyword evidence="4" id="KW-0472">Membrane</keyword>
<dbReference type="InterPro" id="IPR050111">
    <property type="entry name" value="C-type_lectin/snaclec_domain"/>
</dbReference>
<dbReference type="InterPro" id="IPR016186">
    <property type="entry name" value="C-type_lectin-like/link_sf"/>
</dbReference>
<name>A0ABM3ZII3_PANGU</name>
<dbReference type="PROSITE" id="PS50041">
    <property type="entry name" value="C_TYPE_LECTIN_2"/>
    <property type="match status" value="1"/>
</dbReference>
<evidence type="ECO:0000313" key="6">
    <source>
        <dbReference type="Proteomes" id="UP001652622"/>
    </source>
</evidence>
<dbReference type="InterPro" id="IPR016187">
    <property type="entry name" value="CTDL_fold"/>
</dbReference>
<accession>A0ABM3ZII3</accession>
<dbReference type="SUPFAM" id="SSF101447">
    <property type="entry name" value="Formin homology 2 domain (FH2 domain)"/>
    <property type="match status" value="1"/>
</dbReference>
<keyword evidence="4" id="KW-0812">Transmembrane</keyword>
<dbReference type="Gene3D" id="3.10.100.10">
    <property type="entry name" value="Mannose-Binding Protein A, subunit A"/>
    <property type="match status" value="1"/>
</dbReference>
<keyword evidence="3" id="KW-1015">Disulfide bond</keyword>
<feature type="domain" description="C-type lectin" evidence="5">
    <location>
        <begin position="127"/>
        <end position="246"/>
    </location>
</feature>